<evidence type="ECO:0000259" key="1">
    <source>
        <dbReference type="PROSITE" id="PS50943"/>
    </source>
</evidence>
<dbReference type="Proteomes" id="UP001165135">
    <property type="component" value="Unassembled WGS sequence"/>
</dbReference>
<proteinExistence type="predicted"/>
<sequence length="144" mass="16275">MGLGDDESRRTLAEKLEYLFRTVRETDRREYSNEDVAAAIVRDQQVTISASYIWYLRTGQRDNPTFKHLNALARFFGVPPAYFFDDETSAQVEAELGLLAAMRDAGVRDVALRASGLSAKSLDTINDVISRVRELEGLPPYEQK</sequence>
<dbReference type="InterPro" id="IPR010982">
    <property type="entry name" value="Lambda_DNA-bd_dom_sf"/>
</dbReference>
<evidence type="ECO:0000313" key="2">
    <source>
        <dbReference type="EMBL" id="GLY75851.1"/>
    </source>
</evidence>
<accession>A0A9W6RH19</accession>
<dbReference type="EMBL" id="BSTJ01000004">
    <property type="protein sequence ID" value="GLY75851.1"/>
    <property type="molecule type" value="Genomic_DNA"/>
</dbReference>
<feature type="domain" description="HTH cro/C1-type" evidence="1">
    <location>
        <begin position="48"/>
        <end position="83"/>
    </location>
</feature>
<protein>
    <submittedName>
        <fullName evidence="2">XRE family transcriptional regulator</fullName>
    </submittedName>
</protein>
<organism evidence="2 3">
    <name type="scientific">Actinoallomurus iriomotensis</name>
    <dbReference type="NCBI Taxonomy" id="478107"/>
    <lineage>
        <taxon>Bacteria</taxon>
        <taxon>Bacillati</taxon>
        <taxon>Actinomycetota</taxon>
        <taxon>Actinomycetes</taxon>
        <taxon>Streptosporangiales</taxon>
        <taxon>Thermomonosporaceae</taxon>
        <taxon>Actinoallomurus</taxon>
    </lineage>
</organism>
<dbReference type="AlphaFoldDB" id="A0A9W6RH19"/>
<evidence type="ECO:0000313" key="3">
    <source>
        <dbReference type="Proteomes" id="UP001165135"/>
    </source>
</evidence>
<dbReference type="GO" id="GO:0003677">
    <property type="term" value="F:DNA binding"/>
    <property type="evidence" value="ECO:0007669"/>
    <property type="project" value="InterPro"/>
</dbReference>
<reference evidence="2" key="1">
    <citation type="submission" date="2023-03" db="EMBL/GenBank/DDBJ databases">
        <title>Actinoallomurus iriomotensis NBRC 103681.</title>
        <authorList>
            <person name="Ichikawa N."/>
            <person name="Sato H."/>
            <person name="Tonouchi N."/>
        </authorList>
    </citation>
    <scope>NUCLEOTIDE SEQUENCE</scope>
    <source>
        <strain evidence="2">NBRC 103681</strain>
    </source>
</reference>
<dbReference type="InterPro" id="IPR001387">
    <property type="entry name" value="Cro/C1-type_HTH"/>
</dbReference>
<dbReference type="Gene3D" id="1.10.260.40">
    <property type="entry name" value="lambda repressor-like DNA-binding domains"/>
    <property type="match status" value="1"/>
</dbReference>
<comment type="caution">
    <text evidence="2">The sequence shown here is derived from an EMBL/GenBank/DDBJ whole genome shotgun (WGS) entry which is preliminary data.</text>
</comment>
<gene>
    <name evidence="2" type="ORF">Airi01_041180</name>
</gene>
<name>A0A9W6RH19_9ACTN</name>
<dbReference type="SUPFAM" id="SSF47413">
    <property type="entry name" value="lambda repressor-like DNA-binding domains"/>
    <property type="match status" value="1"/>
</dbReference>
<dbReference type="PROSITE" id="PS50943">
    <property type="entry name" value="HTH_CROC1"/>
    <property type="match status" value="1"/>
</dbReference>